<comment type="caution">
    <text evidence="3">The sequence shown here is derived from an EMBL/GenBank/DDBJ whole genome shotgun (WGS) entry which is preliminary data.</text>
</comment>
<accession>A0A399EGT4</accession>
<dbReference type="EC" id="1.2.7.3" evidence="3"/>
<dbReference type="RefSeq" id="WP_119360908.1">
    <property type="nucleotide sequence ID" value="NZ_QWKZ01000097.1"/>
</dbReference>
<dbReference type="Pfam" id="PF02775">
    <property type="entry name" value="TPP_enzyme_C"/>
    <property type="match status" value="1"/>
</dbReference>
<evidence type="ECO:0000313" key="4">
    <source>
        <dbReference type="Proteomes" id="UP000265800"/>
    </source>
</evidence>
<evidence type="ECO:0000256" key="1">
    <source>
        <dbReference type="ARBA" id="ARBA00023002"/>
    </source>
</evidence>
<dbReference type="GO" id="GO:0045333">
    <property type="term" value="P:cellular respiration"/>
    <property type="evidence" value="ECO:0007669"/>
    <property type="project" value="UniProtKB-ARBA"/>
</dbReference>
<dbReference type="PANTHER" id="PTHR48084">
    <property type="entry name" value="2-OXOGLUTARATE OXIDOREDUCTASE SUBUNIT KORB-RELATED"/>
    <property type="match status" value="1"/>
</dbReference>
<gene>
    <name evidence="3" type="primary">korB</name>
    <name evidence="3" type="ORF">Mlute_02382</name>
</gene>
<name>A0A399EGT4_9DEIN</name>
<dbReference type="EMBL" id="QWKZ01000097">
    <property type="protein sequence ID" value="RIH82793.1"/>
    <property type="molecule type" value="Genomic_DNA"/>
</dbReference>
<dbReference type="InterPro" id="IPR011766">
    <property type="entry name" value="TPP_enzyme_TPP-bd"/>
</dbReference>
<sequence>MENPPIKTNPPLRLNTVGLSKKDYDGAPSTLCKGCGHNSIASQIVQVAYELSLRPHEVIKLSGIGCSSKSPAYFLGMSHGFNALHGRMPSVATGALLANHTLKAIGVSGDGDTGSIGLGQFKHLLRRNLRMVYIIENNGVYGLTKGQFSATAEKGLTLKYAGKNPFPPVDLCMEAIVAGCGFVARSFAGDAKQVRELLKAALSHRGTAVLDIISPCVTFNNEDDSPKSYSYGTQHEKPLHELGFIPPSEEIVIEPLEPGEFRLVELHDGSHIRLRNLGPDYDPTDRMAALARLHQAQEEGEFITGLLYYDPSRPSLAEVEGLSTPLAQLPPERLRPSQERLSEVLQAYR</sequence>
<feature type="domain" description="Thiamine pyrophosphate enzyme TPP-binding" evidence="2">
    <location>
        <begin position="64"/>
        <end position="212"/>
    </location>
</feature>
<dbReference type="GO" id="GO:0030976">
    <property type="term" value="F:thiamine pyrophosphate binding"/>
    <property type="evidence" value="ECO:0007669"/>
    <property type="project" value="InterPro"/>
</dbReference>
<keyword evidence="4" id="KW-1185">Reference proteome</keyword>
<dbReference type="GO" id="GO:0047553">
    <property type="term" value="F:2-oxoglutarate synthase activity"/>
    <property type="evidence" value="ECO:0007669"/>
    <property type="project" value="UniProtKB-EC"/>
</dbReference>
<organism evidence="3 4">
    <name type="scientific">Meiothermus luteus</name>
    <dbReference type="NCBI Taxonomy" id="2026184"/>
    <lineage>
        <taxon>Bacteria</taxon>
        <taxon>Thermotogati</taxon>
        <taxon>Deinococcota</taxon>
        <taxon>Deinococci</taxon>
        <taxon>Thermales</taxon>
        <taxon>Thermaceae</taxon>
        <taxon>Meiothermus</taxon>
    </lineage>
</organism>
<dbReference type="Proteomes" id="UP000265800">
    <property type="component" value="Unassembled WGS sequence"/>
</dbReference>
<dbReference type="PANTHER" id="PTHR48084:SF5">
    <property type="entry name" value="BLR6744 PROTEIN"/>
    <property type="match status" value="1"/>
</dbReference>
<proteinExistence type="predicted"/>
<keyword evidence="1 3" id="KW-0560">Oxidoreductase</keyword>
<reference evidence="3 4" key="1">
    <citation type="submission" date="2018-08" db="EMBL/GenBank/DDBJ databases">
        <title>Meiothermus luteus KCTC 52599 genome sequencing project.</title>
        <authorList>
            <person name="Da Costa M.S."/>
            <person name="Albuquerque L."/>
            <person name="Raposo P."/>
            <person name="Froufe H.J.C."/>
            <person name="Barroso C.S."/>
            <person name="Egas C."/>
        </authorList>
    </citation>
    <scope>NUCLEOTIDE SEQUENCE [LARGE SCALE GENOMIC DNA]</scope>
    <source>
        <strain evidence="3 4">KCTC 52599</strain>
    </source>
</reference>
<dbReference type="CDD" id="cd03375">
    <property type="entry name" value="TPP_OGFOR"/>
    <property type="match status" value="1"/>
</dbReference>
<dbReference type="InterPro" id="IPR051457">
    <property type="entry name" value="2-oxoacid:Fd_oxidoreductase"/>
</dbReference>
<dbReference type="InterPro" id="IPR029061">
    <property type="entry name" value="THDP-binding"/>
</dbReference>
<dbReference type="Gene3D" id="3.40.50.970">
    <property type="match status" value="1"/>
</dbReference>
<evidence type="ECO:0000259" key="2">
    <source>
        <dbReference type="Pfam" id="PF02775"/>
    </source>
</evidence>
<dbReference type="AlphaFoldDB" id="A0A399EGT4"/>
<dbReference type="SUPFAM" id="SSF52518">
    <property type="entry name" value="Thiamin diphosphate-binding fold (THDP-binding)"/>
    <property type="match status" value="1"/>
</dbReference>
<protein>
    <submittedName>
        <fullName evidence="3">2-oxoglutarate oxidoreductase subunit KorB</fullName>
        <ecNumber evidence="3">1.2.7.3</ecNumber>
    </submittedName>
</protein>
<evidence type="ECO:0000313" key="3">
    <source>
        <dbReference type="EMBL" id="RIH82793.1"/>
    </source>
</evidence>
<dbReference type="OrthoDB" id="9775140at2"/>